<dbReference type="PROSITE" id="PS51186">
    <property type="entry name" value="GNAT"/>
    <property type="match status" value="1"/>
</dbReference>
<dbReference type="EMBL" id="CP063189">
    <property type="protein sequence ID" value="WCZ31485.1"/>
    <property type="molecule type" value="Genomic_DNA"/>
</dbReference>
<evidence type="ECO:0000313" key="3">
    <source>
        <dbReference type="Proteomes" id="UP001220064"/>
    </source>
</evidence>
<organism evidence="2 3">
    <name type="scientific">Corynebacterium massiliense DSM 45435</name>
    <dbReference type="NCBI Taxonomy" id="1121364"/>
    <lineage>
        <taxon>Bacteria</taxon>
        <taxon>Bacillati</taxon>
        <taxon>Actinomycetota</taxon>
        <taxon>Actinomycetes</taxon>
        <taxon>Mycobacteriales</taxon>
        <taxon>Corynebacteriaceae</taxon>
        <taxon>Corynebacterium</taxon>
    </lineage>
</organism>
<sequence length="168" mass="18519">MPDLAPPRADLFDSWHAAWAEDDYFGHGMSLHLAEDLDLTDRTDFATWVDRLNAEEHTPKPGFVTATNRWAVLDDAYLGAIQLRHSLGTEFLRTRGGNVGYTVRASERGKGLASWMLRSVLPLAADRGMDQLLLTVRRWNEGSARVIAKCGGVEEPTDQGLTLGPVSA</sequence>
<gene>
    <name evidence="2" type="ORF">CMASS_00050</name>
</gene>
<keyword evidence="3" id="KW-1185">Reference proteome</keyword>
<evidence type="ECO:0000313" key="2">
    <source>
        <dbReference type="EMBL" id="WCZ31485.1"/>
    </source>
</evidence>
<protein>
    <recommendedName>
        <fullName evidence="1">N-acetyltransferase domain-containing protein</fullName>
    </recommendedName>
</protein>
<dbReference type="PANTHER" id="PTHR39173:SF1">
    <property type="entry name" value="ACETYLTRANSFERASE"/>
    <property type="match status" value="1"/>
</dbReference>
<dbReference type="Pfam" id="PF13302">
    <property type="entry name" value="Acetyltransf_3"/>
    <property type="match status" value="1"/>
</dbReference>
<dbReference type="InterPro" id="IPR016181">
    <property type="entry name" value="Acyl_CoA_acyltransferase"/>
</dbReference>
<feature type="domain" description="N-acetyltransferase" evidence="1">
    <location>
        <begin position="29"/>
        <end position="168"/>
    </location>
</feature>
<dbReference type="SUPFAM" id="SSF55729">
    <property type="entry name" value="Acyl-CoA N-acyltransferases (Nat)"/>
    <property type="match status" value="1"/>
</dbReference>
<dbReference type="RefSeq" id="WP_022863375.1">
    <property type="nucleotide sequence ID" value="NZ_ATVG01000009.1"/>
</dbReference>
<dbReference type="InterPro" id="IPR000182">
    <property type="entry name" value="GNAT_dom"/>
</dbReference>
<reference evidence="2 3" key="1">
    <citation type="submission" date="2020-10" db="EMBL/GenBank/DDBJ databases">
        <title>Complete genome sequence of Corynebacterium massiliense DSM 45435, type strain of Corynebacterium massiliense.</title>
        <authorList>
            <person name="Busche T."/>
            <person name="Kalinowski J."/>
            <person name="Ruckert C."/>
        </authorList>
    </citation>
    <scope>NUCLEOTIDE SEQUENCE [LARGE SCALE GENOMIC DNA]</scope>
    <source>
        <strain evidence="2 3">DSM 45435</strain>
    </source>
</reference>
<evidence type="ECO:0000259" key="1">
    <source>
        <dbReference type="PROSITE" id="PS51186"/>
    </source>
</evidence>
<name>A0ABY7U5W2_9CORY</name>
<dbReference type="Proteomes" id="UP001220064">
    <property type="component" value="Chromosome"/>
</dbReference>
<dbReference type="Gene3D" id="3.40.630.30">
    <property type="match status" value="1"/>
</dbReference>
<accession>A0ABY7U5W2</accession>
<dbReference type="PANTHER" id="PTHR39173">
    <property type="entry name" value="ACETYLTRANSFERASE"/>
    <property type="match status" value="1"/>
</dbReference>
<proteinExistence type="predicted"/>